<evidence type="ECO:0000256" key="2">
    <source>
        <dbReference type="ARBA" id="ARBA00022475"/>
    </source>
</evidence>
<feature type="coiled-coil region" evidence="6">
    <location>
        <begin position="114"/>
        <end position="160"/>
    </location>
</feature>
<keyword evidence="5 8" id="KW-0472">Membrane</keyword>
<dbReference type="InterPro" id="IPR000731">
    <property type="entry name" value="SSD"/>
</dbReference>
<evidence type="ECO:0000256" key="4">
    <source>
        <dbReference type="ARBA" id="ARBA00022989"/>
    </source>
</evidence>
<organism evidence="10 11">
    <name type="scientific">Nesterenkonia salmonea</name>
    <dbReference type="NCBI Taxonomy" id="1804987"/>
    <lineage>
        <taxon>Bacteria</taxon>
        <taxon>Bacillati</taxon>
        <taxon>Actinomycetota</taxon>
        <taxon>Actinomycetes</taxon>
        <taxon>Micrococcales</taxon>
        <taxon>Micrococcaceae</taxon>
        <taxon>Nesterenkonia</taxon>
    </lineage>
</organism>
<evidence type="ECO:0000256" key="1">
    <source>
        <dbReference type="ARBA" id="ARBA00004651"/>
    </source>
</evidence>
<feature type="transmembrane region" description="Helical" evidence="8">
    <location>
        <begin position="773"/>
        <end position="792"/>
    </location>
</feature>
<proteinExistence type="predicted"/>
<dbReference type="SUPFAM" id="SSF82866">
    <property type="entry name" value="Multidrug efflux transporter AcrB transmembrane domain"/>
    <property type="match status" value="2"/>
</dbReference>
<feature type="transmembrane region" description="Helical" evidence="8">
    <location>
        <begin position="460"/>
        <end position="483"/>
    </location>
</feature>
<evidence type="ECO:0000313" key="10">
    <source>
        <dbReference type="EMBL" id="TLP99703.1"/>
    </source>
</evidence>
<dbReference type="GO" id="GO:0005886">
    <property type="term" value="C:plasma membrane"/>
    <property type="evidence" value="ECO:0007669"/>
    <property type="project" value="UniProtKB-SubCell"/>
</dbReference>
<keyword evidence="11" id="KW-1185">Reference proteome</keyword>
<keyword evidence="6" id="KW-0175">Coiled coil</keyword>
<dbReference type="RefSeq" id="WP_138251890.1">
    <property type="nucleotide sequence ID" value="NZ_VAVZ01000004.1"/>
</dbReference>
<protein>
    <submittedName>
        <fullName evidence="10">RND transporter</fullName>
    </submittedName>
</protein>
<dbReference type="PANTHER" id="PTHR33406:SF13">
    <property type="entry name" value="MEMBRANE PROTEIN YDFJ"/>
    <property type="match status" value="1"/>
</dbReference>
<dbReference type="GO" id="GO:0022857">
    <property type="term" value="F:transmembrane transporter activity"/>
    <property type="evidence" value="ECO:0007669"/>
    <property type="project" value="InterPro"/>
</dbReference>
<evidence type="ECO:0000259" key="9">
    <source>
        <dbReference type="PROSITE" id="PS50156"/>
    </source>
</evidence>
<dbReference type="PANTHER" id="PTHR33406">
    <property type="entry name" value="MEMBRANE PROTEIN MJ1562-RELATED"/>
    <property type="match status" value="1"/>
</dbReference>
<dbReference type="PROSITE" id="PS50156">
    <property type="entry name" value="SSD"/>
    <property type="match status" value="1"/>
</dbReference>
<keyword evidence="3 8" id="KW-0812">Transmembrane</keyword>
<name>A0A5R9BGD2_9MICC</name>
<keyword evidence="2" id="KW-1003">Cell membrane</keyword>
<comment type="subcellular location">
    <subcellularLocation>
        <location evidence="1">Cell membrane</location>
        <topology evidence="1">Multi-pass membrane protein</topology>
    </subcellularLocation>
</comment>
<dbReference type="AlphaFoldDB" id="A0A5R9BGD2"/>
<feature type="transmembrane region" description="Helical" evidence="8">
    <location>
        <begin position="820"/>
        <end position="841"/>
    </location>
</feature>
<feature type="domain" description="SSD" evidence="9">
    <location>
        <begin position="385"/>
        <end position="517"/>
    </location>
</feature>
<accession>A0A5R9BGD2</accession>
<reference evidence="10 11" key="1">
    <citation type="submission" date="2019-05" db="EMBL/GenBank/DDBJ databases">
        <title>Nesterenkonia sp. GY074 isolated from the Southern Atlantic Ocean.</title>
        <authorList>
            <person name="Zhang G."/>
        </authorList>
    </citation>
    <scope>NUCLEOTIDE SEQUENCE [LARGE SCALE GENOMIC DNA]</scope>
    <source>
        <strain evidence="10 11">GY074</strain>
    </source>
</reference>
<feature type="transmembrane region" description="Helical" evidence="8">
    <location>
        <begin position="418"/>
        <end position="439"/>
    </location>
</feature>
<dbReference type="EMBL" id="VAVZ01000004">
    <property type="protein sequence ID" value="TLP99703.1"/>
    <property type="molecule type" value="Genomic_DNA"/>
</dbReference>
<dbReference type="Proteomes" id="UP000310458">
    <property type="component" value="Unassembled WGS sequence"/>
</dbReference>
<evidence type="ECO:0000256" key="6">
    <source>
        <dbReference type="SAM" id="Coils"/>
    </source>
</evidence>
<feature type="coiled-coil region" evidence="6">
    <location>
        <begin position="220"/>
        <end position="281"/>
    </location>
</feature>
<feature type="transmembrane region" description="Helical" evidence="8">
    <location>
        <begin position="735"/>
        <end position="761"/>
    </location>
</feature>
<dbReference type="Gene3D" id="1.20.1640.10">
    <property type="entry name" value="Multidrug efflux transporter AcrB transmembrane domain"/>
    <property type="match status" value="2"/>
</dbReference>
<dbReference type="InterPro" id="IPR004869">
    <property type="entry name" value="MMPL_dom"/>
</dbReference>
<gene>
    <name evidence="10" type="ORF">FEF26_02115</name>
</gene>
<dbReference type="Pfam" id="PF03176">
    <property type="entry name" value="MMPL"/>
    <property type="match status" value="2"/>
</dbReference>
<dbReference type="OrthoDB" id="7051771at2"/>
<comment type="caution">
    <text evidence="10">The sequence shown here is derived from an EMBL/GenBank/DDBJ whole genome shotgun (WGS) entry which is preliminary data.</text>
</comment>
<sequence>MATMLYRLGTLAARRAKTVIAAWFVLLLAAVAAFAGFGGQLTDQITVPDLETTRVADRLAEELPDMAGGSANTVFRTTDGEPFTDEQITAVEDLLGEVEEHGAVDSATSPFEMEDELSEGREELNEAREQLDELPEDFSVEEARQDIDDGRAELEQAQEELDAGWAELEGGLEAGGLSVDELSETRQEIEGGLAALDDADAEIDAQVEEALAGGFWPAVEEELNSARAEVVAEREQLQAALAQVEQAEQGVAELEAAEAELDEGRAELDSADEELSELENSLDGDDPFQAVERGERALDLAAGASMVSEDEGTAIGMITFGVPLEQVGIEDLEDVAGELTAADIDGVEVLPSGDLNMELPHLFSVAEAIGLMIAAAVLIIMLGTLVGAGLPLLNAVVGVGIGVAGAMSLSSVVEMMSITPILGLMLGLAVGIDYTLFIIHRHRRQLKDGIPLRESIAMANGTAGNAVVFAGATVVIALLALNVSGLPFLALMGTVAAFCVTIAVLIAVTMTPALLSLVGTRILRRRERRYVGMQQLKPITTPMHTGKAVLIAAGALVLLAVMAIPTFSMRLGLPDASSEAEDSTSYQAYVATEEAFGEGMNGPLIVVADLASDLSSDEAEDFQLDVAEEMTDHEHIDTAVPAGMNDDNTVAVYQVIPLEGPASQSVEELVHEFRDGAVLTGDLAEQTELSVAGLTAANIDVSDHIADAMPLYLGLVVGLSLVLMVMVFRSLLLPIIATLGFIGSVSAAMGTVVAVFQWGWFSDIFGISNPGPVLTFLPVILIGILFGLAMDYQLFTASGMREAYVHGAAPRLAVRQGLHAGRSVVIAAALIMTSVFAGFIFTPDPMVASIGMGLAVGVLLDAFVVRLLLVPALLHLCGPASWWLPKWLDKILPNVDVEGAKLERTPDPEMDQADAAPAPELSKV</sequence>
<feature type="transmembrane region" description="Helical" evidence="8">
    <location>
        <begin position="392"/>
        <end position="412"/>
    </location>
</feature>
<evidence type="ECO:0000256" key="3">
    <source>
        <dbReference type="ARBA" id="ARBA00022692"/>
    </source>
</evidence>
<feature type="region of interest" description="Disordered" evidence="7">
    <location>
        <begin position="902"/>
        <end position="924"/>
    </location>
</feature>
<feature type="transmembrane region" description="Helical" evidence="8">
    <location>
        <begin position="709"/>
        <end position="728"/>
    </location>
</feature>
<feature type="transmembrane region" description="Helical" evidence="8">
    <location>
        <begin position="362"/>
        <end position="385"/>
    </location>
</feature>
<dbReference type="InterPro" id="IPR050545">
    <property type="entry name" value="Mycobact_MmpL"/>
</dbReference>
<evidence type="ECO:0000313" key="11">
    <source>
        <dbReference type="Proteomes" id="UP000310458"/>
    </source>
</evidence>
<dbReference type="PRINTS" id="PR00702">
    <property type="entry name" value="ACRIFLAVINRP"/>
</dbReference>
<dbReference type="InterPro" id="IPR001036">
    <property type="entry name" value="Acrflvin-R"/>
</dbReference>
<feature type="transmembrane region" description="Helical" evidence="8">
    <location>
        <begin position="544"/>
        <end position="564"/>
    </location>
</feature>
<evidence type="ECO:0000256" key="8">
    <source>
        <dbReference type="SAM" id="Phobius"/>
    </source>
</evidence>
<keyword evidence="4 8" id="KW-1133">Transmembrane helix</keyword>
<feature type="transmembrane region" description="Helical" evidence="8">
    <location>
        <begin position="495"/>
        <end position="523"/>
    </location>
</feature>
<evidence type="ECO:0000256" key="5">
    <source>
        <dbReference type="ARBA" id="ARBA00023136"/>
    </source>
</evidence>
<evidence type="ECO:0000256" key="7">
    <source>
        <dbReference type="SAM" id="MobiDB-lite"/>
    </source>
</evidence>